<protein>
    <submittedName>
        <fullName evidence="1">Uncharacterized protein</fullName>
    </submittedName>
</protein>
<evidence type="ECO:0000313" key="1">
    <source>
        <dbReference type="EMBL" id="KAK1144230.1"/>
    </source>
</evidence>
<organism evidence="1 2">
    <name type="scientific">Aspergillus melleus</name>
    <dbReference type="NCBI Taxonomy" id="138277"/>
    <lineage>
        <taxon>Eukaryota</taxon>
        <taxon>Fungi</taxon>
        <taxon>Dikarya</taxon>
        <taxon>Ascomycota</taxon>
        <taxon>Pezizomycotina</taxon>
        <taxon>Eurotiomycetes</taxon>
        <taxon>Eurotiomycetidae</taxon>
        <taxon>Eurotiales</taxon>
        <taxon>Aspergillaceae</taxon>
        <taxon>Aspergillus</taxon>
        <taxon>Aspergillus subgen. Circumdati</taxon>
    </lineage>
</organism>
<name>A0ACC3B1M1_9EURO</name>
<dbReference type="Proteomes" id="UP001177260">
    <property type="component" value="Unassembled WGS sequence"/>
</dbReference>
<evidence type="ECO:0000313" key="2">
    <source>
        <dbReference type="Proteomes" id="UP001177260"/>
    </source>
</evidence>
<gene>
    <name evidence="1" type="ORF">N8T08_005643</name>
</gene>
<keyword evidence="2" id="KW-1185">Reference proteome</keyword>
<reference evidence="1 2" key="1">
    <citation type="journal article" date="2023" name="ACS Omega">
        <title>Identification of the Neoaspergillic Acid Biosynthesis Gene Cluster by Establishing an In Vitro CRISPR-Ribonucleoprotein Genetic System in Aspergillus melleus.</title>
        <authorList>
            <person name="Yuan B."/>
            <person name="Grau M.F."/>
            <person name="Murata R.M."/>
            <person name="Torok T."/>
            <person name="Venkateswaran K."/>
            <person name="Stajich J.E."/>
            <person name="Wang C.C.C."/>
        </authorList>
    </citation>
    <scope>NUCLEOTIDE SEQUENCE [LARGE SCALE GENOMIC DNA]</scope>
    <source>
        <strain evidence="1 2">IMV 1140</strain>
    </source>
</reference>
<accession>A0ACC3B1M1</accession>
<sequence length="359" mass="39139">MVLETPRNVTRVETQAQTHRHDVEFGRKALVAPKYLGTMADQHDMSDLGRVQVLRRNFRFISILGFACTLIATWEVILTLLGTGLMNGGTAGLVWGFIIVTLGFSLVFASIAGMASMASTSGAQYHWVSEFAPRRYQKFLSYITGITGFSIFFNAFLARNLPMVEGLILILHVVGLFAIIIPLWVLAPRNNPRAVFTEFYNGGGWNSNASAMMVGLSTTITSMIGYDCPVHMSEEIKDASETLPNAMMAAVGVKAVLGFTMIITICFTLGDLTTILASPTGYPFIQIIQNMTRSYAATNTMTFALILTLIASTITEVATASRQLWSFARDGGVPFSSFFSYVRASPPPNLASHSNASHL</sequence>
<dbReference type="EMBL" id="JAOPJF010000032">
    <property type="protein sequence ID" value="KAK1144230.1"/>
    <property type="molecule type" value="Genomic_DNA"/>
</dbReference>
<proteinExistence type="predicted"/>
<comment type="caution">
    <text evidence="1">The sequence shown here is derived from an EMBL/GenBank/DDBJ whole genome shotgun (WGS) entry which is preliminary data.</text>
</comment>